<protein>
    <submittedName>
        <fullName evidence="1">Uncharacterized protein</fullName>
    </submittedName>
</protein>
<organism evidence="1">
    <name type="scientific">marine sediment metagenome</name>
    <dbReference type="NCBI Taxonomy" id="412755"/>
    <lineage>
        <taxon>unclassified sequences</taxon>
        <taxon>metagenomes</taxon>
        <taxon>ecological metagenomes</taxon>
    </lineage>
</organism>
<sequence length="159" mass="18280">MVEEKVVALNIGVLKKLNNLLEKENVGKPKAEKLTIRVLPEVIALYQHYVDLTEFKTVSDLIRKSVRDKIKKLKIPSNPVERRFLTVWGIHRKIGKAIEKNVADIENEIEKIVENIDVNNIDENTIIDFIQNQQVSSAIAISMLRKKIETTIKMVPKQK</sequence>
<name>A0A0F9PB62_9ZZZZ</name>
<dbReference type="AlphaFoldDB" id="A0A0F9PB62"/>
<proteinExistence type="predicted"/>
<accession>A0A0F9PB62</accession>
<dbReference type="EMBL" id="LAZR01002512">
    <property type="protein sequence ID" value="KKN29085.1"/>
    <property type="molecule type" value="Genomic_DNA"/>
</dbReference>
<comment type="caution">
    <text evidence="1">The sequence shown here is derived from an EMBL/GenBank/DDBJ whole genome shotgun (WGS) entry which is preliminary data.</text>
</comment>
<evidence type="ECO:0000313" key="1">
    <source>
        <dbReference type="EMBL" id="KKN29085.1"/>
    </source>
</evidence>
<gene>
    <name evidence="1" type="ORF">LCGC14_0847800</name>
</gene>
<reference evidence="1" key="1">
    <citation type="journal article" date="2015" name="Nature">
        <title>Complex archaea that bridge the gap between prokaryotes and eukaryotes.</title>
        <authorList>
            <person name="Spang A."/>
            <person name="Saw J.H."/>
            <person name="Jorgensen S.L."/>
            <person name="Zaremba-Niedzwiedzka K."/>
            <person name="Martijn J."/>
            <person name="Lind A.E."/>
            <person name="van Eijk R."/>
            <person name="Schleper C."/>
            <person name="Guy L."/>
            <person name="Ettema T.J."/>
        </authorList>
    </citation>
    <scope>NUCLEOTIDE SEQUENCE</scope>
</reference>